<dbReference type="EMBL" id="PSQE01000006">
    <property type="protein sequence ID" value="RHN50985.1"/>
    <property type="molecule type" value="Genomic_DNA"/>
</dbReference>
<gene>
    <name evidence="2" type="ordered locus">MTR_6g034890</name>
    <name evidence="3" type="ORF">MtrunA17_Chr6g0463481</name>
</gene>
<dbReference type="PaxDb" id="3880-AES83901"/>
<dbReference type="Gramene" id="rna35345">
    <property type="protein sequence ID" value="RHN50985.1"/>
    <property type="gene ID" value="gene35345"/>
</dbReference>
<evidence type="ECO:0000256" key="1">
    <source>
        <dbReference type="SAM" id="MobiDB-lite"/>
    </source>
</evidence>
<feature type="region of interest" description="Disordered" evidence="1">
    <location>
        <begin position="1"/>
        <end position="32"/>
    </location>
</feature>
<sequence length="138" mass="15310">MVFLTNVLGRARQGPATRPNPKKPKKKNRAEWVKAGPRVKRVINAGSQGYTWAEAGNGPSPAGTRTRQYWISKNDVVLKSGETTNPRSNPFISFLLKNSLIHLTLFHLPLQTLVPPPHLTTTTTPSNPPTNMNHHFPT</sequence>
<keyword evidence="5" id="KW-1185">Reference proteome</keyword>
<dbReference type="AlphaFoldDB" id="G7ZXG3"/>
<evidence type="ECO:0000313" key="4">
    <source>
        <dbReference type="EnsemblPlants" id="KEH25824"/>
    </source>
</evidence>
<accession>G7ZXG3</accession>
<dbReference type="EnsemblPlants" id="KEH25824">
    <property type="protein sequence ID" value="KEH25824"/>
    <property type="gene ID" value="MTR_6g034890"/>
</dbReference>
<reference evidence="2 5" key="2">
    <citation type="journal article" date="2014" name="BMC Genomics">
        <title>An improved genome release (version Mt4.0) for the model legume Medicago truncatula.</title>
        <authorList>
            <person name="Tang H."/>
            <person name="Krishnakumar V."/>
            <person name="Bidwell S."/>
            <person name="Rosen B."/>
            <person name="Chan A."/>
            <person name="Zhou S."/>
            <person name="Gentzbittel L."/>
            <person name="Childs K.L."/>
            <person name="Yandell M."/>
            <person name="Gundlach H."/>
            <person name="Mayer K.F."/>
            <person name="Schwartz D.C."/>
            <person name="Town C.D."/>
        </authorList>
    </citation>
    <scope>GENOME REANNOTATION</scope>
    <source>
        <strain evidence="2">A17</strain>
        <strain evidence="4 5">cv. Jemalong A17</strain>
    </source>
</reference>
<reference evidence="4" key="3">
    <citation type="submission" date="2015-04" db="UniProtKB">
        <authorList>
            <consortium name="EnsemblPlants"/>
        </authorList>
    </citation>
    <scope>IDENTIFICATION</scope>
    <source>
        <strain evidence="4">cv. Jemalong A17</strain>
    </source>
</reference>
<proteinExistence type="predicted"/>
<evidence type="ECO:0000313" key="3">
    <source>
        <dbReference type="EMBL" id="RHN50985.1"/>
    </source>
</evidence>
<organism evidence="2 5">
    <name type="scientific">Medicago truncatula</name>
    <name type="common">Barrel medic</name>
    <name type="synonym">Medicago tribuloides</name>
    <dbReference type="NCBI Taxonomy" id="3880"/>
    <lineage>
        <taxon>Eukaryota</taxon>
        <taxon>Viridiplantae</taxon>
        <taxon>Streptophyta</taxon>
        <taxon>Embryophyta</taxon>
        <taxon>Tracheophyta</taxon>
        <taxon>Spermatophyta</taxon>
        <taxon>Magnoliopsida</taxon>
        <taxon>eudicotyledons</taxon>
        <taxon>Gunneridae</taxon>
        <taxon>Pentapetalae</taxon>
        <taxon>rosids</taxon>
        <taxon>fabids</taxon>
        <taxon>Fabales</taxon>
        <taxon>Fabaceae</taxon>
        <taxon>Papilionoideae</taxon>
        <taxon>50 kb inversion clade</taxon>
        <taxon>NPAAA clade</taxon>
        <taxon>Hologalegina</taxon>
        <taxon>IRL clade</taxon>
        <taxon>Trifolieae</taxon>
        <taxon>Medicago</taxon>
    </lineage>
</organism>
<name>G7ZXG3_MEDTR</name>
<dbReference type="Proteomes" id="UP000265566">
    <property type="component" value="Chromosome 6"/>
</dbReference>
<reference evidence="3" key="4">
    <citation type="journal article" date="2018" name="Nat. Plants">
        <title>Whole-genome landscape of Medicago truncatula symbiotic genes.</title>
        <authorList>
            <person name="Pecrix Y."/>
            <person name="Gamas P."/>
            <person name="Carrere S."/>
        </authorList>
    </citation>
    <scope>NUCLEOTIDE SEQUENCE</scope>
    <source>
        <tissue evidence="3">Leaves</tissue>
    </source>
</reference>
<evidence type="ECO:0000313" key="2">
    <source>
        <dbReference type="EMBL" id="KEH25824.1"/>
    </source>
</evidence>
<protein>
    <submittedName>
        <fullName evidence="2 4">Uncharacterized protein</fullName>
    </submittedName>
</protein>
<evidence type="ECO:0000313" key="5">
    <source>
        <dbReference type="Proteomes" id="UP000002051"/>
    </source>
</evidence>
<dbReference type="EMBL" id="CM001222">
    <property type="protein sequence ID" value="KEH25824.1"/>
    <property type="molecule type" value="Genomic_DNA"/>
</dbReference>
<feature type="region of interest" description="Disordered" evidence="1">
    <location>
        <begin position="118"/>
        <end position="138"/>
    </location>
</feature>
<reference evidence="2 5" key="1">
    <citation type="journal article" date="2011" name="Nature">
        <title>The Medicago genome provides insight into the evolution of rhizobial symbioses.</title>
        <authorList>
            <person name="Young N.D."/>
            <person name="Debelle F."/>
            <person name="Oldroyd G.E."/>
            <person name="Geurts R."/>
            <person name="Cannon S.B."/>
            <person name="Udvardi M.K."/>
            <person name="Benedito V.A."/>
            <person name="Mayer K.F."/>
            <person name="Gouzy J."/>
            <person name="Schoof H."/>
            <person name="Van de Peer Y."/>
            <person name="Proost S."/>
            <person name="Cook D.R."/>
            <person name="Meyers B.C."/>
            <person name="Spannagl M."/>
            <person name="Cheung F."/>
            <person name="De Mita S."/>
            <person name="Krishnakumar V."/>
            <person name="Gundlach H."/>
            <person name="Zhou S."/>
            <person name="Mudge J."/>
            <person name="Bharti A.K."/>
            <person name="Murray J.D."/>
            <person name="Naoumkina M.A."/>
            <person name="Rosen B."/>
            <person name="Silverstein K.A."/>
            <person name="Tang H."/>
            <person name="Rombauts S."/>
            <person name="Zhao P.X."/>
            <person name="Zhou P."/>
            <person name="Barbe V."/>
            <person name="Bardou P."/>
            <person name="Bechner M."/>
            <person name="Bellec A."/>
            <person name="Berger A."/>
            <person name="Berges H."/>
            <person name="Bidwell S."/>
            <person name="Bisseling T."/>
            <person name="Choisne N."/>
            <person name="Couloux A."/>
            <person name="Denny R."/>
            <person name="Deshpande S."/>
            <person name="Dai X."/>
            <person name="Doyle J.J."/>
            <person name="Dudez A.M."/>
            <person name="Farmer A.D."/>
            <person name="Fouteau S."/>
            <person name="Franken C."/>
            <person name="Gibelin C."/>
            <person name="Gish J."/>
            <person name="Goldstein S."/>
            <person name="Gonzalez A.J."/>
            <person name="Green P.J."/>
            <person name="Hallab A."/>
            <person name="Hartog M."/>
            <person name="Hua A."/>
            <person name="Humphray S.J."/>
            <person name="Jeong D.H."/>
            <person name="Jing Y."/>
            <person name="Jocker A."/>
            <person name="Kenton S.M."/>
            <person name="Kim D.J."/>
            <person name="Klee K."/>
            <person name="Lai H."/>
            <person name="Lang C."/>
            <person name="Lin S."/>
            <person name="Macmil S.L."/>
            <person name="Magdelenat G."/>
            <person name="Matthews L."/>
            <person name="McCorrison J."/>
            <person name="Monaghan E.L."/>
            <person name="Mun J.H."/>
            <person name="Najar F.Z."/>
            <person name="Nicholson C."/>
            <person name="Noirot C."/>
            <person name="O'Bleness M."/>
            <person name="Paule C.R."/>
            <person name="Poulain J."/>
            <person name="Prion F."/>
            <person name="Qin B."/>
            <person name="Qu C."/>
            <person name="Retzel E.F."/>
            <person name="Riddle C."/>
            <person name="Sallet E."/>
            <person name="Samain S."/>
            <person name="Samson N."/>
            <person name="Sanders I."/>
            <person name="Saurat O."/>
            <person name="Scarpelli C."/>
            <person name="Schiex T."/>
            <person name="Segurens B."/>
            <person name="Severin A.J."/>
            <person name="Sherrier D.J."/>
            <person name="Shi R."/>
            <person name="Sims S."/>
            <person name="Singer S.R."/>
            <person name="Sinharoy S."/>
            <person name="Sterck L."/>
            <person name="Viollet A."/>
            <person name="Wang B.B."/>
            <person name="Wang K."/>
            <person name="Wang M."/>
            <person name="Wang X."/>
            <person name="Warfsmann J."/>
            <person name="Weissenbach J."/>
            <person name="White D.D."/>
            <person name="White J.D."/>
            <person name="Wiley G.B."/>
            <person name="Wincker P."/>
            <person name="Xing Y."/>
            <person name="Yang L."/>
            <person name="Yao Z."/>
            <person name="Ying F."/>
            <person name="Zhai J."/>
            <person name="Zhou L."/>
            <person name="Zuber A."/>
            <person name="Denarie J."/>
            <person name="Dixon R.A."/>
            <person name="May G.D."/>
            <person name="Schwartz D.C."/>
            <person name="Rogers J."/>
            <person name="Quetier F."/>
            <person name="Town C.D."/>
            <person name="Roe B.A."/>
        </authorList>
    </citation>
    <scope>NUCLEOTIDE SEQUENCE [LARGE SCALE GENOMIC DNA]</scope>
    <source>
        <strain evidence="2">A17</strain>
        <strain evidence="4 5">cv. Jemalong A17</strain>
    </source>
</reference>
<dbReference type="HOGENOM" id="CLU_1858220_0_0_1"/>
<dbReference type="Proteomes" id="UP000002051">
    <property type="component" value="Chromosome 6"/>
</dbReference>